<evidence type="ECO:0008006" key="3">
    <source>
        <dbReference type="Google" id="ProtNLM"/>
    </source>
</evidence>
<dbReference type="AlphaFoldDB" id="A0AA48M1I0"/>
<accession>A0AA48M1I0</accession>
<reference evidence="2" key="1">
    <citation type="submission" date="2023-07" db="EMBL/GenBank/DDBJ databases">
        <authorList>
            <person name="Pelsma A.J. K."/>
        </authorList>
    </citation>
    <scope>NUCLEOTIDE SEQUENCE</scope>
</reference>
<feature type="transmembrane region" description="Helical" evidence="1">
    <location>
        <begin position="20"/>
        <end position="41"/>
    </location>
</feature>
<keyword evidence="1" id="KW-1133">Transmembrane helix</keyword>
<feature type="transmembrane region" description="Helical" evidence="1">
    <location>
        <begin position="262"/>
        <end position="286"/>
    </location>
</feature>
<feature type="transmembrane region" description="Helical" evidence="1">
    <location>
        <begin position="298"/>
        <end position="322"/>
    </location>
</feature>
<gene>
    <name evidence="2" type="ORF">AMST5_00904</name>
</gene>
<organism evidence="2">
    <name type="scientific">freshwater sediment metagenome</name>
    <dbReference type="NCBI Taxonomy" id="556182"/>
    <lineage>
        <taxon>unclassified sequences</taxon>
        <taxon>metagenomes</taxon>
        <taxon>ecological metagenomes</taxon>
    </lineage>
</organism>
<feature type="transmembrane region" description="Helical" evidence="1">
    <location>
        <begin position="180"/>
        <end position="209"/>
    </location>
</feature>
<protein>
    <recommendedName>
        <fullName evidence="3">Glycosyltransferase RgtA/B/C/D-like domain-containing protein</fullName>
    </recommendedName>
</protein>
<keyword evidence="1" id="KW-0812">Transmembrane</keyword>
<proteinExistence type="predicted"/>
<evidence type="ECO:0000256" key="1">
    <source>
        <dbReference type="SAM" id="Phobius"/>
    </source>
</evidence>
<feature type="transmembrane region" description="Helical" evidence="1">
    <location>
        <begin position="97"/>
        <end position="117"/>
    </location>
</feature>
<name>A0AA48M1I0_9ZZZZ</name>
<sequence>MSLLTWRGAIIDRESPRLAAILASPWITLLLVGVAIAQQLAGHIDCDVSWFITFAEKVVDGAVPYVDVTDPNPPAAFLSLIPAVTLARALGVAVEPVVASLVFIAAFLSIGVCALIFRAGARRSREDWGLLLNSAVFLLLVAPEAVFAEREHVALLALAPMLATLAVRADGGRVAAPLRLLAGLGAGVAVCFKPFFLLAFILPAAALAFRERSVRLLFSTETIAAATLSVLYGVGTLLFFPAYAEYALPVIADVYQPARDSWLRIAVLSVAPFNFAALLSLAIASARGFAHPPAAPRFVAPNAALVCAVASVGCLLGFFIQGKGWPNHAYPGLVLALLAWCFFALDPHPRARDAREGRLFKFVFLPLFIAAPVSFGAINQLANAEEHPGLRAEIARVSPAHPRVIALARQLDFGHPLTRQLDGTWVGRPNALWTSAFAGHLLRNAPDEAARARLEDYRRRDLAGFAADVREGRPDVIIVEDQGTRERVARLPETAGVLDGYEKTAQAEEIEIWTRKAR</sequence>
<feature type="transmembrane region" description="Helical" evidence="1">
    <location>
        <begin position="359"/>
        <end position="378"/>
    </location>
</feature>
<feature type="transmembrane region" description="Helical" evidence="1">
    <location>
        <begin position="328"/>
        <end position="347"/>
    </location>
</feature>
<feature type="transmembrane region" description="Helical" evidence="1">
    <location>
        <begin position="129"/>
        <end position="148"/>
    </location>
</feature>
<keyword evidence="1" id="KW-0472">Membrane</keyword>
<evidence type="ECO:0000313" key="2">
    <source>
        <dbReference type="EMBL" id="CAJ0856226.1"/>
    </source>
</evidence>
<dbReference type="EMBL" id="OY288114">
    <property type="protein sequence ID" value="CAJ0856226.1"/>
    <property type="molecule type" value="Genomic_DNA"/>
</dbReference>
<feature type="transmembrane region" description="Helical" evidence="1">
    <location>
        <begin position="216"/>
        <end position="242"/>
    </location>
</feature>